<evidence type="ECO:0000313" key="2">
    <source>
        <dbReference type="Proteomes" id="UP000734854"/>
    </source>
</evidence>
<organism evidence="1 2">
    <name type="scientific">Zingiber officinale</name>
    <name type="common">Ginger</name>
    <name type="synonym">Amomum zingiber</name>
    <dbReference type="NCBI Taxonomy" id="94328"/>
    <lineage>
        <taxon>Eukaryota</taxon>
        <taxon>Viridiplantae</taxon>
        <taxon>Streptophyta</taxon>
        <taxon>Embryophyta</taxon>
        <taxon>Tracheophyta</taxon>
        <taxon>Spermatophyta</taxon>
        <taxon>Magnoliopsida</taxon>
        <taxon>Liliopsida</taxon>
        <taxon>Zingiberales</taxon>
        <taxon>Zingiberaceae</taxon>
        <taxon>Zingiber</taxon>
    </lineage>
</organism>
<dbReference type="AlphaFoldDB" id="A0A8J5LQ57"/>
<name>A0A8J5LQ57_ZINOF</name>
<evidence type="ECO:0000313" key="1">
    <source>
        <dbReference type="EMBL" id="KAG6525345.1"/>
    </source>
</evidence>
<sequence>MDPHSIRTRTPPLPEDTAAGDVIKTVASVLLAAQNPYAPPIEESLAPFLPRLSPPLAAHIITTTAASPSCSSPTPSFPSITSFVVAFPPPSTTHPSPRNFYLLLLRSSTLSSDSASSTTSGRSFSHSSPLTAAVSSISTSYAMGCQDPYSTPP</sequence>
<dbReference type="EMBL" id="JACMSC010000004">
    <property type="protein sequence ID" value="KAG6525345.1"/>
    <property type="molecule type" value="Genomic_DNA"/>
</dbReference>
<reference evidence="1 2" key="1">
    <citation type="submission" date="2020-08" db="EMBL/GenBank/DDBJ databases">
        <title>Plant Genome Project.</title>
        <authorList>
            <person name="Zhang R.-G."/>
        </authorList>
    </citation>
    <scope>NUCLEOTIDE SEQUENCE [LARGE SCALE GENOMIC DNA]</scope>
    <source>
        <tissue evidence="1">Rhizome</tissue>
    </source>
</reference>
<accession>A0A8J5LQ57</accession>
<dbReference type="Proteomes" id="UP000734854">
    <property type="component" value="Unassembled WGS sequence"/>
</dbReference>
<comment type="caution">
    <text evidence="1">The sequence shown here is derived from an EMBL/GenBank/DDBJ whole genome shotgun (WGS) entry which is preliminary data.</text>
</comment>
<keyword evidence="2" id="KW-1185">Reference proteome</keyword>
<protein>
    <submittedName>
        <fullName evidence="1">Uncharacterized protein</fullName>
    </submittedName>
</protein>
<proteinExistence type="predicted"/>
<gene>
    <name evidence="1" type="ORF">ZIOFF_015301</name>
</gene>